<comment type="caution">
    <text evidence="2">The sequence shown here is derived from an EMBL/GenBank/DDBJ whole genome shotgun (WGS) entry which is preliminary data.</text>
</comment>
<dbReference type="Proteomes" id="UP001151760">
    <property type="component" value="Unassembled WGS sequence"/>
</dbReference>
<sequence length="97" mass="10683">MLVPIGDSTANEGVGEYRTVDPLEPESNNHRLTEKSDFVCADSRDNRASLVIAIVSLTLLAYSPGHKTYDRVCVLMRIDSFMKYSAVVCMAVIGMVQ</sequence>
<protein>
    <submittedName>
        <fullName evidence="2">Uncharacterized protein</fullName>
    </submittedName>
</protein>
<evidence type="ECO:0000313" key="2">
    <source>
        <dbReference type="EMBL" id="GJS65535.1"/>
    </source>
</evidence>
<dbReference type="EMBL" id="BQNB010009585">
    <property type="protein sequence ID" value="GJS65535.1"/>
    <property type="molecule type" value="Genomic_DNA"/>
</dbReference>
<organism evidence="2 3">
    <name type="scientific">Tanacetum coccineum</name>
    <dbReference type="NCBI Taxonomy" id="301880"/>
    <lineage>
        <taxon>Eukaryota</taxon>
        <taxon>Viridiplantae</taxon>
        <taxon>Streptophyta</taxon>
        <taxon>Embryophyta</taxon>
        <taxon>Tracheophyta</taxon>
        <taxon>Spermatophyta</taxon>
        <taxon>Magnoliopsida</taxon>
        <taxon>eudicotyledons</taxon>
        <taxon>Gunneridae</taxon>
        <taxon>Pentapetalae</taxon>
        <taxon>asterids</taxon>
        <taxon>campanulids</taxon>
        <taxon>Asterales</taxon>
        <taxon>Asteraceae</taxon>
        <taxon>Asteroideae</taxon>
        <taxon>Anthemideae</taxon>
        <taxon>Anthemidinae</taxon>
        <taxon>Tanacetum</taxon>
    </lineage>
</organism>
<keyword evidence="3" id="KW-1185">Reference proteome</keyword>
<name>A0ABQ4XJN5_9ASTR</name>
<gene>
    <name evidence="2" type="ORF">Tco_0680099</name>
</gene>
<evidence type="ECO:0000256" key="1">
    <source>
        <dbReference type="SAM" id="MobiDB-lite"/>
    </source>
</evidence>
<feature type="region of interest" description="Disordered" evidence="1">
    <location>
        <begin position="1"/>
        <end position="29"/>
    </location>
</feature>
<reference evidence="2" key="1">
    <citation type="journal article" date="2022" name="Int. J. Mol. Sci.">
        <title>Draft Genome of Tanacetum Coccineum: Genomic Comparison of Closely Related Tanacetum-Family Plants.</title>
        <authorList>
            <person name="Yamashiro T."/>
            <person name="Shiraishi A."/>
            <person name="Nakayama K."/>
            <person name="Satake H."/>
        </authorList>
    </citation>
    <scope>NUCLEOTIDE SEQUENCE</scope>
</reference>
<evidence type="ECO:0000313" key="3">
    <source>
        <dbReference type="Proteomes" id="UP001151760"/>
    </source>
</evidence>
<reference evidence="2" key="2">
    <citation type="submission" date="2022-01" db="EMBL/GenBank/DDBJ databases">
        <authorList>
            <person name="Yamashiro T."/>
            <person name="Shiraishi A."/>
            <person name="Satake H."/>
            <person name="Nakayama K."/>
        </authorList>
    </citation>
    <scope>NUCLEOTIDE SEQUENCE</scope>
</reference>
<accession>A0ABQ4XJN5</accession>
<proteinExistence type="predicted"/>